<dbReference type="Proteomes" id="UP001054945">
    <property type="component" value="Unassembled WGS sequence"/>
</dbReference>
<dbReference type="AlphaFoldDB" id="A0AAV4Y6I8"/>
<evidence type="ECO:0000313" key="1">
    <source>
        <dbReference type="EMBL" id="GIZ03061.1"/>
    </source>
</evidence>
<accession>A0AAV4Y6I8</accession>
<evidence type="ECO:0000313" key="2">
    <source>
        <dbReference type="Proteomes" id="UP001054945"/>
    </source>
</evidence>
<keyword evidence="2" id="KW-1185">Reference proteome</keyword>
<comment type="caution">
    <text evidence="1">The sequence shown here is derived from an EMBL/GenBank/DDBJ whole genome shotgun (WGS) entry which is preliminary data.</text>
</comment>
<protein>
    <submittedName>
        <fullName evidence="1">Uncharacterized protein</fullName>
    </submittedName>
</protein>
<dbReference type="EMBL" id="BPLR01001546">
    <property type="protein sequence ID" value="GIZ03061.1"/>
    <property type="molecule type" value="Genomic_DNA"/>
</dbReference>
<reference evidence="1 2" key="1">
    <citation type="submission" date="2021-06" db="EMBL/GenBank/DDBJ databases">
        <title>Caerostris extrusa draft genome.</title>
        <authorList>
            <person name="Kono N."/>
            <person name="Arakawa K."/>
        </authorList>
    </citation>
    <scope>NUCLEOTIDE SEQUENCE [LARGE SCALE GENOMIC DNA]</scope>
</reference>
<proteinExistence type="predicted"/>
<name>A0AAV4Y6I8_CAEEX</name>
<sequence>MQTCENGFVPNDLALTATCRCTHQFTAPDLLARNLIHFSVLLYRVAPHPAYDFRRANNLLNTNTKGQKRVGQHASRVIRSSYISAGLNTERSDLWVL</sequence>
<organism evidence="1 2">
    <name type="scientific">Caerostris extrusa</name>
    <name type="common">Bark spider</name>
    <name type="synonym">Caerostris bankana</name>
    <dbReference type="NCBI Taxonomy" id="172846"/>
    <lineage>
        <taxon>Eukaryota</taxon>
        <taxon>Metazoa</taxon>
        <taxon>Ecdysozoa</taxon>
        <taxon>Arthropoda</taxon>
        <taxon>Chelicerata</taxon>
        <taxon>Arachnida</taxon>
        <taxon>Araneae</taxon>
        <taxon>Araneomorphae</taxon>
        <taxon>Entelegynae</taxon>
        <taxon>Araneoidea</taxon>
        <taxon>Araneidae</taxon>
        <taxon>Caerostris</taxon>
    </lineage>
</organism>
<gene>
    <name evidence="1" type="ORF">CEXT_637261</name>
</gene>